<dbReference type="Proteomes" id="UP000829398">
    <property type="component" value="Chromosome 2"/>
</dbReference>
<evidence type="ECO:0000313" key="1">
    <source>
        <dbReference type="EMBL" id="KAH9796155.1"/>
    </source>
</evidence>
<reference evidence="2" key="1">
    <citation type="journal article" date="2023" name="Hortic. Res.">
        <title>A chromosome-level phased genome enabling allele-level studies in sweet orange: a case study on citrus Huanglongbing tolerance.</title>
        <authorList>
            <person name="Wu B."/>
            <person name="Yu Q."/>
            <person name="Deng Z."/>
            <person name="Duan Y."/>
            <person name="Luo F."/>
            <person name="Gmitter F. Jr."/>
        </authorList>
    </citation>
    <scope>NUCLEOTIDE SEQUENCE [LARGE SCALE GENOMIC DNA]</scope>
    <source>
        <strain evidence="2">cv. Valencia</strain>
    </source>
</reference>
<sequence>MVKTAMTGTSRSIDSSESAETSQIPSLSTPTIVHTAITENTSLQITSHKLNGKNFLPWSRSVQMVIRGRGKLGYLLGQKQRPDENDPAFQTWDAENSIVMAWLVNSMEPNIGQTYLFYQTTAELWEAVKETYSDLENSSQLFELRNMARNLKQGDMDVTHYFNSLKNLWQELDLFNECEWSCIDDGARYKKLVDKDRIYDFLAGLNKELDDVRGRILGTKPLPSIREIFAEVRREESCKRVMLGEPKSLTAPETSALAVQGSNNSNKGGQLWCDHCHKPNHTKEHCWRLHGKPTNWKDNRGNKRSPKGFQSATDTDQSVPKEGVSSVIPSFTKEQLEQLQKLLTPIPSSSLLAQKGIFQIPTIFHASAKVPDPWIIDSGATDHMTGCIHFFSSYAPSPDHFKVRIADGSLSVVAGMGTIKITPSIILKSVLHVPKLSCNLLSVSKITKDLNCVAHFSHSSCEFQDLISGRRIGSAREHGGLYYFEDFNVNKQAHTADCGSLSMSREQKIMLWHRRPFAMIHSDIWGPSRVSNLTGYSATQKGYRCYSPEQHKYFISMDVTFFETHPFYAQNSLQGESSNEGNFWEASLPSPIFPQSSELLSPPKLTAVQPCQSQSDLSSSETTQNSSQPMKSTDDENFKTGGETQQQQELRVYSRRNNPQRVEESVHRQHCQETELNEGVQIPKNIQEALEDSKWRQAVIEEMSALEQMGTWELVQKPEGKVPVGCKWVFTVKYRSDGSIERYKARLVAKGFTQTYGIDYQETFAPVAKLNTIRVLLSLAANLDWPLQQLDVKNAFLNGDLAEEVYMELPPGFDKEGRGLVCRLKKSLYGLKQSPRAWFDRFSRAIRQQEYKQAQTDHTLFYRHKDGKITVLIVYVDDIILTGNDIVEIKRLKKILATEFDIKDLGSLRYFLGMEVARNNTGISVSQRKYVIDLLKETGMIGCKPVDTPMDANLKLGDLKDSIPVERGRYQRLVGKLIYLSHTRPDIAFAVSVVSQFMHAPCEEHMEAVYRILRYLKGTPGKGLLFKKNEARSVEAFTDADWAGSIKDRRSTSGYCTFVWGNLVTWRSEKQSVVARSSAEAEFRAVAQGICELLWLKLLLGELKIADIQPMKLYCDNKAAIDISHNPVHHDRTKHVEVDRHFIKEKIEGVISMTYVPTSQQTADLLTKGLVKPVFEKLVDKLGMFNVFCPA</sequence>
<accession>A0ACB8NDR8</accession>
<evidence type="ECO:0000313" key="2">
    <source>
        <dbReference type="Proteomes" id="UP000829398"/>
    </source>
</evidence>
<organism evidence="1 2">
    <name type="scientific">Citrus sinensis</name>
    <name type="common">Sweet orange</name>
    <name type="synonym">Citrus aurantium var. sinensis</name>
    <dbReference type="NCBI Taxonomy" id="2711"/>
    <lineage>
        <taxon>Eukaryota</taxon>
        <taxon>Viridiplantae</taxon>
        <taxon>Streptophyta</taxon>
        <taxon>Embryophyta</taxon>
        <taxon>Tracheophyta</taxon>
        <taxon>Spermatophyta</taxon>
        <taxon>Magnoliopsida</taxon>
        <taxon>eudicotyledons</taxon>
        <taxon>Gunneridae</taxon>
        <taxon>Pentapetalae</taxon>
        <taxon>rosids</taxon>
        <taxon>malvids</taxon>
        <taxon>Sapindales</taxon>
        <taxon>Rutaceae</taxon>
        <taxon>Aurantioideae</taxon>
        <taxon>Citrus</taxon>
    </lineage>
</organism>
<proteinExistence type="predicted"/>
<dbReference type="EMBL" id="CM039171">
    <property type="protein sequence ID" value="KAH9796155.1"/>
    <property type="molecule type" value="Genomic_DNA"/>
</dbReference>
<keyword evidence="2" id="KW-1185">Reference proteome</keyword>
<comment type="caution">
    <text evidence="1">The sequence shown here is derived from an EMBL/GenBank/DDBJ whole genome shotgun (WGS) entry which is preliminary data.</text>
</comment>
<gene>
    <name evidence="1" type="ORF">KPL71_005447</name>
</gene>
<protein>
    <submittedName>
        <fullName evidence="1">Retrovirus-related pol polyprotein from transposon RE1</fullName>
    </submittedName>
</protein>
<name>A0ACB8NDR8_CITSI</name>